<dbReference type="Gene3D" id="3.90.1140.10">
    <property type="entry name" value="Cyclic phosphodiesterase"/>
    <property type="match status" value="1"/>
</dbReference>
<comment type="caution">
    <text evidence="1">The sequence shown here is derived from an EMBL/GenBank/DDBJ whole genome shotgun (WGS) entry which is preliminary data.</text>
</comment>
<proteinExistence type="predicted"/>
<dbReference type="Proteomes" id="UP001241988">
    <property type="component" value="Unassembled WGS sequence"/>
</dbReference>
<protein>
    <submittedName>
        <fullName evidence="1">2'-5' RNA ligase</fullName>
    </submittedName>
</protein>
<gene>
    <name evidence="1" type="ORF">QOZ98_002981</name>
</gene>
<dbReference type="EMBL" id="JAUSWB010000007">
    <property type="protein sequence ID" value="MDQ0430145.1"/>
    <property type="molecule type" value="Genomic_DNA"/>
</dbReference>
<dbReference type="RefSeq" id="WP_308788127.1">
    <property type="nucleotide sequence ID" value="NZ_JAUSWB010000007.1"/>
</dbReference>
<keyword evidence="1" id="KW-0436">Ligase</keyword>
<organism evidence="1 2">
    <name type="scientific">Planomicrobium stackebrandtii</name>
    <dbReference type="NCBI Taxonomy" id="253160"/>
    <lineage>
        <taxon>Bacteria</taxon>
        <taxon>Bacillati</taxon>
        <taxon>Bacillota</taxon>
        <taxon>Bacilli</taxon>
        <taxon>Bacillales</taxon>
        <taxon>Caryophanaceae</taxon>
        <taxon>Planomicrobium</taxon>
    </lineage>
</organism>
<dbReference type="InterPro" id="IPR009097">
    <property type="entry name" value="Cyclic_Pdiesterase"/>
</dbReference>
<dbReference type="Pfam" id="PF13563">
    <property type="entry name" value="2_5_RNA_ligase2"/>
    <property type="match status" value="1"/>
</dbReference>
<name>A0ABU0GXP9_9BACL</name>
<dbReference type="GO" id="GO:0016874">
    <property type="term" value="F:ligase activity"/>
    <property type="evidence" value="ECO:0007669"/>
    <property type="project" value="UniProtKB-KW"/>
</dbReference>
<accession>A0ABU0GXP9</accession>
<evidence type="ECO:0000313" key="1">
    <source>
        <dbReference type="EMBL" id="MDQ0430145.1"/>
    </source>
</evidence>
<keyword evidence="2" id="KW-1185">Reference proteome</keyword>
<dbReference type="SUPFAM" id="SSF55144">
    <property type="entry name" value="LigT-like"/>
    <property type="match status" value="1"/>
</dbReference>
<sequence length="177" mass="20518">MQYFIGIVPPEEFKNKIIEFQQKYSSPKLTARVEPHLTLKAQGGLAEDKAWIDQVKMICASFSSFKLRISDPQIFGDDILYLSARSPELFNLHNKIVQEISPTQETIKKYFESEDFTPHITLGKTVYGTSQKELIDMKIQAEKELGPYPSFEVTFIRIYEESEFGNYTTYLDIELKQ</sequence>
<evidence type="ECO:0000313" key="2">
    <source>
        <dbReference type="Proteomes" id="UP001241988"/>
    </source>
</evidence>
<reference evidence="1 2" key="1">
    <citation type="submission" date="2023-07" db="EMBL/GenBank/DDBJ databases">
        <title>Genomic Encyclopedia of Type Strains, Phase IV (KMG-IV): sequencing the most valuable type-strain genomes for metagenomic binning, comparative biology and taxonomic classification.</title>
        <authorList>
            <person name="Goeker M."/>
        </authorList>
    </citation>
    <scope>NUCLEOTIDE SEQUENCE [LARGE SCALE GENOMIC DNA]</scope>
    <source>
        <strain evidence="1 2">DSM 16419</strain>
    </source>
</reference>